<reference evidence="2" key="1">
    <citation type="submission" date="2015-09" db="EMBL/GenBank/DDBJ databases">
        <authorList>
            <consortium name="Pathogen Informatics"/>
        </authorList>
    </citation>
    <scope>NUCLEOTIDE SEQUENCE [LARGE SCALE GENOMIC DNA]</scope>
    <source>
        <strain evidence="2">Lake Konstanz</strain>
    </source>
</reference>
<dbReference type="SUPFAM" id="SSF51126">
    <property type="entry name" value="Pectin lyase-like"/>
    <property type="match status" value="1"/>
</dbReference>
<keyword evidence="2" id="KW-1185">Reference proteome</keyword>
<sequence>MDVFSPNVNINHIIIDGNRDARRFSNSWNECLNNEDNRGNAVNARINNVDNATFEYSASIQALCASGFQWMSDYCTIANSYFANNGNHADGRWSDGLTLLTCKNGHVRDLHFLDNTDVNLVCGCGAGFLVENIHIQHINAASFAGFMFDNFDNSQCGDYRGGVARNITVDCNNYQCDFGANFGPHPWYASSNILGGSVSYLTVSGAKQGVNCAGAGTTAAPLSLSHITVVGNVSFVNKFQCGWHLASDFNIDPDSVVDTFACPPNTSFVWKSCP</sequence>
<dbReference type="InterPro" id="IPR011050">
    <property type="entry name" value="Pectin_lyase_fold/virulence"/>
</dbReference>
<protein>
    <submittedName>
        <fullName evidence="1">Uncharacterized protein</fullName>
    </submittedName>
</protein>
<dbReference type="EMBL" id="CYKH01002156">
    <property type="protein sequence ID" value="CUG93468.1"/>
    <property type="molecule type" value="Genomic_DNA"/>
</dbReference>
<accession>A0A0S4JSX5</accession>
<proteinExistence type="predicted"/>
<gene>
    <name evidence="1" type="ORF">BSAL_43030</name>
</gene>
<dbReference type="VEuPathDB" id="TriTrypDB:BSAL_43030"/>
<evidence type="ECO:0000313" key="1">
    <source>
        <dbReference type="EMBL" id="CUG93468.1"/>
    </source>
</evidence>
<dbReference type="AlphaFoldDB" id="A0A0S4JSX5"/>
<organism evidence="1 2">
    <name type="scientific">Bodo saltans</name>
    <name type="common">Flagellated protozoan</name>
    <dbReference type="NCBI Taxonomy" id="75058"/>
    <lineage>
        <taxon>Eukaryota</taxon>
        <taxon>Discoba</taxon>
        <taxon>Euglenozoa</taxon>
        <taxon>Kinetoplastea</taxon>
        <taxon>Metakinetoplastina</taxon>
        <taxon>Eubodonida</taxon>
        <taxon>Bodonidae</taxon>
        <taxon>Bodo</taxon>
    </lineage>
</organism>
<dbReference type="Proteomes" id="UP000051952">
    <property type="component" value="Unassembled WGS sequence"/>
</dbReference>
<evidence type="ECO:0000313" key="2">
    <source>
        <dbReference type="Proteomes" id="UP000051952"/>
    </source>
</evidence>
<name>A0A0S4JSX5_BODSA</name>